<protein>
    <submittedName>
        <fullName evidence="5">Fatty acid metabolism regulator protein</fullName>
    </submittedName>
</protein>
<dbReference type="Pfam" id="PF00440">
    <property type="entry name" value="TetR_N"/>
    <property type="match status" value="1"/>
</dbReference>
<reference evidence="5 6" key="1">
    <citation type="submission" date="2019-07" db="EMBL/GenBank/DDBJ databases">
        <title>Whole genome shotgun sequence of Marinococcus halophilus NBRC 102359.</title>
        <authorList>
            <person name="Hosoyama A."/>
            <person name="Uohara A."/>
            <person name="Ohji S."/>
            <person name="Ichikawa N."/>
        </authorList>
    </citation>
    <scope>NUCLEOTIDE SEQUENCE [LARGE SCALE GENOMIC DNA]</scope>
    <source>
        <strain evidence="5 6">NBRC 102359</strain>
    </source>
</reference>
<dbReference type="RefSeq" id="WP_094908457.1">
    <property type="nucleotide sequence ID" value="NZ_BJUN01000004.1"/>
</dbReference>
<keyword evidence="2 3" id="KW-0238">DNA-binding</keyword>
<dbReference type="EMBL" id="BJUN01000004">
    <property type="protein sequence ID" value="GEK58096.1"/>
    <property type="molecule type" value="Genomic_DNA"/>
</dbReference>
<dbReference type="GO" id="GO:0003677">
    <property type="term" value="F:DNA binding"/>
    <property type="evidence" value="ECO:0007669"/>
    <property type="project" value="UniProtKB-UniRule"/>
</dbReference>
<evidence type="ECO:0000256" key="2">
    <source>
        <dbReference type="ARBA" id="ARBA00023125"/>
    </source>
</evidence>
<evidence type="ECO:0000256" key="3">
    <source>
        <dbReference type="PROSITE-ProRule" id="PRU00335"/>
    </source>
</evidence>
<dbReference type="SUPFAM" id="SSF46689">
    <property type="entry name" value="Homeodomain-like"/>
    <property type="match status" value="1"/>
</dbReference>
<dbReference type="InterPro" id="IPR013570">
    <property type="entry name" value="Tscrpt_reg_YsiA_C"/>
</dbReference>
<dbReference type="Pfam" id="PF08359">
    <property type="entry name" value="TetR_C_4"/>
    <property type="match status" value="1"/>
</dbReference>
<dbReference type="PANTHER" id="PTHR43479:SF11">
    <property type="entry name" value="ACREF_ENVCD OPERON REPRESSOR-RELATED"/>
    <property type="match status" value="1"/>
</dbReference>
<feature type="domain" description="HTH tetR-type" evidence="4">
    <location>
        <begin position="6"/>
        <end position="66"/>
    </location>
</feature>
<dbReference type="InterPro" id="IPR001647">
    <property type="entry name" value="HTH_TetR"/>
</dbReference>
<evidence type="ECO:0000313" key="6">
    <source>
        <dbReference type="Proteomes" id="UP000321051"/>
    </source>
</evidence>
<accession>A0A510Y430</accession>
<dbReference type="Gene3D" id="1.10.10.60">
    <property type="entry name" value="Homeodomain-like"/>
    <property type="match status" value="1"/>
</dbReference>
<proteinExistence type="predicted"/>
<organism evidence="5 6">
    <name type="scientific">Marinococcus halophilus</name>
    <dbReference type="NCBI Taxonomy" id="1371"/>
    <lineage>
        <taxon>Bacteria</taxon>
        <taxon>Bacillati</taxon>
        <taxon>Bacillota</taxon>
        <taxon>Bacilli</taxon>
        <taxon>Bacillales</taxon>
        <taxon>Bacillaceae</taxon>
        <taxon>Marinococcus</taxon>
    </lineage>
</organism>
<gene>
    <name evidence="5" type="primary">fadR</name>
    <name evidence="5" type="ORF">MHA01_10010</name>
</gene>
<dbReference type="InterPro" id="IPR050624">
    <property type="entry name" value="HTH-type_Tx_Regulator"/>
</dbReference>
<comment type="caution">
    <text evidence="5">The sequence shown here is derived from an EMBL/GenBank/DDBJ whole genome shotgun (WGS) entry which is preliminary data.</text>
</comment>
<dbReference type="STRING" id="1371.GCA_900166605_02022"/>
<evidence type="ECO:0000313" key="5">
    <source>
        <dbReference type="EMBL" id="GEK58096.1"/>
    </source>
</evidence>
<dbReference type="OrthoDB" id="9809994at2"/>
<dbReference type="SUPFAM" id="SSF48498">
    <property type="entry name" value="Tetracyclin repressor-like, C-terminal domain"/>
    <property type="match status" value="1"/>
</dbReference>
<dbReference type="PANTHER" id="PTHR43479">
    <property type="entry name" value="ACREF/ENVCD OPERON REPRESSOR-RELATED"/>
    <property type="match status" value="1"/>
</dbReference>
<dbReference type="Gene3D" id="1.10.357.10">
    <property type="entry name" value="Tetracycline Repressor, domain 2"/>
    <property type="match status" value="1"/>
</dbReference>
<feature type="DNA-binding region" description="H-T-H motif" evidence="3">
    <location>
        <begin position="29"/>
        <end position="48"/>
    </location>
</feature>
<dbReference type="InterPro" id="IPR036271">
    <property type="entry name" value="Tet_transcr_reg_TetR-rel_C_sf"/>
</dbReference>
<dbReference type="Proteomes" id="UP000321051">
    <property type="component" value="Unassembled WGS sequence"/>
</dbReference>
<evidence type="ECO:0000259" key="4">
    <source>
        <dbReference type="PROSITE" id="PS50977"/>
    </source>
</evidence>
<dbReference type="InterPro" id="IPR009057">
    <property type="entry name" value="Homeodomain-like_sf"/>
</dbReference>
<dbReference type="PRINTS" id="PR00455">
    <property type="entry name" value="HTHTETR"/>
</dbReference>
<dbReference type="AlphaFoldDB" id="A0A510Y430"/>
<keyword evidence="1" id="KW-0678">Repressor</keyword>
<dbReference type="PROSITE" id="PS50977">
    <property type="entry name" value="HTH_TETR_2"/>
    <property type="match status" value="1"/>
</dbReference>
<sequence>MGKNPNRKHAQIIEAGMKVIAEHGYHQAKVSDIAKEAKVADGTIYLYFNNKEHILISIFEENMQQFMQKLEIIMQKTISVKEQLFEMAQLQLEFMENRPELATLAHFELLQTKGEIHDNMQRILSPFFQAVIDIINRGKEEQVFPGSLSTEIGRICFVGILNEAITTWVMEKGSYSLAAQGPLLSEIMYQALRTEV</sequence>
<evidence type="ECO:0000256" key="1">
    <source>
        <dbReference type="ARBA" id="ARBA00022491"/>
    </source>
</evidence>
<keyword evidence="6" id="KW-1185">Reference proteome</keyword>
<name>A0A510Y430_MARHA</name>